<evidence type="ECO:0000313" key="1">
    <source>
        <dbReference type="EMBL" id="XRI74334.1"/>
    </source>
</evidence>
<accession>A0ACD5HHM7</accession>
<evidence type="ECO:0000313" key="2">
    <source>
        <dbReference type="Proteomes" id="UP001195965"/>
    </source>
</evidence>
<organism evidence="1 2">
    <name type="scientific">Acidithiobacillus montserratensis</name>
    <dbReference type="NCBI Taxonomy" id="2729135"/>
    <lineage>
        <taxon>Bacteria</taxon>
        <taxon>Pseudomonadati</taxon>
        <taxon>Pseudomonadota</taxon>
        <taxon>Acidithiobacillia</taxon>
        <taxon>Acidithiobacillales</taxon>
        <taxon>Acidithiobacillaceae</taxon>
        <taxon>Acidithiobacillus</taxon>
    </lineage>
</organism>
<protein>
    <submittedName>
        <fullName evidence="1">Response regulator transcription factor</fullName>
    </submittedName>
</protein>
<dbReference type="EMBL" id="CP127526">
    <property type="protein sequence ID" value="XRI74334.1"/>
    <property type="molecule type" value="Genomic_DNA"/>
</dbReference>
<sequence>MFYTLIGGVLHHALHLSDALLLMTAARAEAVNPISGSRILVLASEPSPDKLTLRLQRSGAHVKVLAAHAVEVANTLKRWQPGLLIMKDWSPDMAPWLNELLALPGCVHISILVMGEDDEEHAMSALDAGASTYLSSTVAESIFLAQVAALLKNTQHWESTEVRQEPHIWINPGSSRVWLNGAEIRLSRRLFRFLHYLALHPDRTFSPQEISHILSDGQKFIQENSIAAQVHRLRKIMDEAGAGEWLETVHGFGYRLNLPEKI</sequence>
<dbReference type="Proteomes" id="UP001195965">
    <property type="component" value="Chromosome"/>
</dbReference>
<proteinExistence type="predicted"/>
<gene>
    <name evidence="1" type="ORF">HHS34_003820</name>
</gene>
<reference evidence="1 2" key="1">
    <citation type="journal article" date="2021" name="ISME J.">
        <title>Genomic evolution of the class Acidithiobacillia: deep-branching Proteobacteria living in extreme acidic conditions.</title>
        <authorList>
            <person name="Moya-Beltran A."/>
            <person name="Beard S."/>
            <person name="Rojas-Villalobos C."/>
            <person name="Issotta F."/>
            <person name="Gallardo Y."/>
            <person name="Ulloa R."/>
            <person name="Giaveno A."/>
            <person name="Degli Esposti M."/>
            <person name="Johnson D.B."/>
            <person name="Quatrini R."/>
        </authorList>
    </citation>
    <scope>NUCLEOTIDE SEQUENCE [LARGE SCALE GENOMIC DNA]</scope>
    <source>
        <strain evidence="1 2">GG1-14</strain>
    </source>
</reference>
<keyword evidence="2" id="KW-1185">Reference proteome</keyword>
<name>A0ACD5HHM7_9PROT</name>